<dbReference type="Gene3D" id="2.30.130.60">
    <property type="match status" value="1"/>
</dbReference>
<evidence type="ECO:0000313" key="9">
    <source>
        <dbReference type="EMBL" id="GAA0376656.1"/>
    </source>
</evidence>
<keyword evidence="4 6" id="KW-0949">S-adenosyl-L-methionine</keyword>
<dbReference type="Gene3D" id="3.30.70.1170">
    <property type="entry name" value="Sun protein, domain 3"/>
    <property type="match status" value="1"/>
</dbReference>
<dbReference type="InterPro" id="IPR001678">
    <property type="entry name" value="MeTrfase_RsmB-F_NOP2_dom"/>
</dbReference>
<evidence type="ECO:0000256" key="6">
    <source>
        <dbReference type="PROSITE-ProRule" id="PRU01023"/>
    </source>
</evidence>
<proteinExistence type="inferred from homology"/>
<dbReference type="InterPro" id="IPR031340">
    <property type="entry name" value="RsmF_methylt_CI"/>
</dbReference>
<feature type="binding site" evidence="6">
    <location>
        <position position="184"/>
    </location>
    <ligand>
        <name>S-adenosyl-L-methionine</name>
        <dbReference type="ChEBI" id="CHEBI:59789"/>
    </ligand>
</feature>
<feature type="binding site" evidence="6">
    <location>
        <position position="139"/>
    </location>
    <ligand>
        <name>S-adenosyl-L-methionine</name>
        <dbReference type="ChEBI" id="CHEBI:59789"/>
    </ligand>
</feature>
<protein>
    <submittedName>
        <fullName evidence="9">RsmB/NOP family class I SAM-dependent RNA methyltransferase</fullName>
    </submittedName>
</protein>
<evidence type="ECO:0000256" key="2">
    <source>
        <dbReference type="ARBA" id="ARBA00022603"/>
    </source>
</evidence>
<keyword evidence="3 6" id="KW-0808">Transferase</keyword>
<organism evidence="9 10">
    <name type="scientific">Paenibacillus motobuensis</name>
    <dbReference type="NCBI Taxonomy" id="295324"/>
    <lineage>
        <taxon>Bacteria</taxon>
        <taxon>Bacillati</taxon>
        <taxon>Bacillota</taxon>
        <taxon>Bacilli</taxon>
        <taxon>Bacillales</taxon>
        <taxon>Paenibacillaceae</taxon>
        <taxon>Paenibacillus</taxon>
    </lineage>
</organism>
<dbReference type="PROSITE" id="PS51686">
    <property type="entry name" value="SAM_MT_RSMB_NOP"/>
    <property type="match status" value="1"/>
</dbReference>
<reference evidence="9 10" key="1">
    <citation type="journal article" date="2019" name="Int. J. Syst. Evol. Microbiol.">
        <title>The Global Catalogue of Microorganisms (GCM) 10K type strain sequencing project: providing services to taxonomists for standard genome sequencing and annotation.</title>
        <authorList>
            <consortium name="The Broad Institute Genomics Platform"/>
            <consortium name="The Broad Institute Genome Sequencing Center for Infectious Disease"/>
            <person name="Wu L."/>
            <person name="Ma J."/>
        </authorList>
    </citation>
    <scope>NUCLEOTIDE SEQUENCE [LARGE SCALE GENOMIC DNA]</scope>
    <source>
        <strain evidence="9 10">JCM 12774</strain>
    </source>
</reference>
<comment type="similarity">
    <text evidence="6">Belongs to the class I-like SAM-binding methyltransferase superfamily. RsmB/NOP family.</text>
</comment>
<feature type="active site" description="Nucleophile" evidence="6">
    <location>
        <position position="237"/>
    </location>
</feature>
<evidence type="ECO:0000256" key="7">
    <source>
        <dbReference type="SAM" id="MobiDB-lite"/>
    </source>
</evidence>
<evidence type="ECO:0000259" key="8">
    <source>
        <dbReference type="PROSITE" id="PS51686"/>
    </source>
</evidence>
<dbReference type="InterPro" id="IPR049560">
    <property type="entry name" value="MeTrfase_RsmB-F_NOP2_cat"/>
</dbReference>
<dbReference type="Gene3D" id="3.40.50.150">
    <property type="entry name" value="Vaccinia Virus protein VP39"/>
    <property type="match status" value="1"/>
</dbReference>
<feature type="region of interest" description="Disordered" evidence="7">
    <location>
        <begin position="292"/>
        <end position="311"/>
    </location>
</feature>
<evidence type="ECO:0000256" key="5">
    <source>
        <dbReference type="ARBA" id="ARBA00022884"/>
    </source>
</evidence>
<name>A0ABN0XYA0_9BACL</name>
<feature type="domain" description="SAM-dependent MTase RsmB/NOP-type" evidence="8">
    <location>
        <begin position="26"/>
        <end position="297"/>
    </location>
</feature>
<keyword evidence="5 6" id="KW-0694">RNA-binding</keyword>
<gene>
    <name evidence="9" type="ORF">GCM10008933_04860</name>
</gene>
<dbReference type="CDD" id="cd02440">
    <property type="entry name" value="AdoMet_MTases"/>
    <property type="match status" value="1"/>
</dbReference>
<dbReference type="PRINTS" id="PR02008">
    <property type="entry name" value="RCMTFAMILY"/>
</dbReference>
<dbReference type="Pfam" id="PF01189">
    <property type="entry name" value="Methyltr_RsmB-F"/>
    <property type="match status" value="1"/>
</dbReference>
<dbReference type="SUPFAM" id="SSF53335">
    <property type="entry name" value="S-adenosyl-L-methionine-dependent methyltransferases"/>
    <property type="match status" value="1"/>
</dbReference>
<dbReference type="EMBL" id="BAAACX010000004">
    <property type="protein sequence ID" value="GAA0376656.1"/>
    <property type="molecule type" value="Genomic_DNA"/>
</dbReference>
<dbReference type="Pfam" id="PF17126">
    <property type="entry name" value="RsmF_methylt_CI"/>
    <property type="match status" value="1"/>
</dbReference>
<evidence type="ECO:0000256" key="4">
    <source>
        <dbReference type="ARBA" id="ARBA00022691"/>
    </source>
</evidence>
<dbReference type="PANTHER" id="PTHR22807:SF30">
    <property type="entry name" value="28S RRNA (CYTOSINE(4447)-C(5))-METHYLTRANSFERASE-RELATED"/>
    <property type="match status" value="1"/>
</dbReference>
<sequence>MSDRSLPANFKEQIIQMLGQVEGSAFLNSYEQPRTYGLRINQLKLKTDAAIDELIQAFKLRPIPWCSTGYYYEEDTRPGKHPYHMAGLYYIQEPSAMSAVELLDPQPGETILDLAAAPGGKTTQIAAKMNGQGLLISNEIHPQRAKILAENVERMGIRGAIVTQATPPELSARFPLTFDRIMLDAPCSGEGMFRKDSSAIEEWSPAAVALCANRQWDILQDAIAMLKPGGTLAYSTCTFNRTENEEMIARVLTEYPEMHLKAEKRVWPHLQQGEGHYVAVLERDQQAGAALGSINEARADKKRGKSSRAGRGSSKELLSAWEAFTTWAKLDLPGFQADGGIPVLFGEALYLLPRSDQLAVDMELLSGIKVPRAGLHLGDYRKNRFVPAHALAMAAEAEDETRVVALESFSPELAAYLHGETFSVSTELRGWVIVAVKCGSGSYPLGWGKASGGQLKNHLPKGLRLMH</sequence>
<dbReference type="RefSeq" id="WP_343857024.1">
    <property type="nucleotide sequence ID" value="NZ_BAAACX010000004.1"/>
</dbReference>
<evidence type="ECO:0000256" key="3">
    <source>
        <dbReference type="ARBA" id="ARBA00022679"/>
    </source>
</evidence>
<dbReference type="Pfam" id="PF17125">
    <property type="entry name" value="Methyltr_RsmF_N"/>
    <property type="match status" value="1"/>
</dbReference>
<dbReference type="CDD" id="cd21147">
    <property type="entry name" value="RsmF_methylt_CTD1"/>
    <property type="match status" value="1"/>
</dbReference>
<keyword evidence="2 6" id="KW-0489">Methyltransferase</keyword>
<comment type="caution">
    <text evidence="9">The sequence shown here is derived from an EMBL/GenBank/DDBJ whole genome shotgun (WGS) entry which is preliminary data.</text>
</comment>
<dbReference type="InterPro" id="IPR029063">
    <property type="entry name" value="SAM-dependent_MTases_sf"/>
</dbReference>
<feature type="binding site" evidence="6">
    <location>
        <begin position="115"/>
        <end position="121"/>
    </location>
    <ligand>
        <name>S-adenosyl-L-methionine</name>
        <dbReference type="ChEBI" id="CHEBI:59789"/>
    </ligand>
</feature>
<dbReference type="Pfam" id="PF13636">
    <property type="entry name" value="Methyltranf_PUA"/>
    <property type="match status" value="1"/>
</dbReference>
<keyword evidence="10" id="KW-1185">Reference proteome</keyword>
<dbReference type="InterPro" id="IPR027391">
    <property type="entry name" value="Nol1_Nop2_Fmu_2"/>
</dbReference>
<dbReference type="Proteomes" id="UP001500340">
    <property type="component" value="Unassembled WGS sequence"/>
</dbReference>
<dbReference type="PANTHER" id="PTHR22807">
    <property type="entry name" value="NOP2 YEAST -RELATED NOL1/NOP2/FMU SUN DOMAIN-CONTAINING"/>
    <property type="match status" value="1"/>
</dbReference>
<comment type="caution">
    <text evidence="6">Lacks conserved residue(s) required for the propagation of feature annotation.</text>
</comment>
<evidence type="ECO:0000256" key="1">
    <source>
        <dbReference type="ARBA" id="ARBA00022490"/>
    </source>
</evidence>
<dbReference type="GO" id="GO:0032259">
    <property type="term" value="P:methylation"/>
    <property type="evidence" value="ECO:0007669"/>
    <property type="project" value="UniProtKB-KW"/>
</dbReference>
<dbReference type="InterPro" id="IPR023267">
    <property type="entry name" value="RCMT"/>
</dbReference>
<accession>A0ABN0XYA0</accession>
<keyword evidence="1" id="KW-0963">Cytoplasm</keyword>
<dbReference type="InterPro" id="IPR031341">
    <property type="entry name" value="Methyltr_RsmF_N"/>
</dbReference>
<dbReference type="GO" id="GO:0008168">
    <property type="term" value="F:methyltransferase activity"/>
    <property type="evidence" value="ECO:0007669"/>
    <property type="project" value="UniProtKB-KW"/>
</dbReference>
<evidence type="ECO:0000313" key="10">
    <source>
        <dbReference type="Proteomes" id="UP001500340"/>
    </source>
</evidence>